<feature type="compositionally biased region" description="Basic and acidic residues" evidence="3">
    <location>
        <begin position="441"/>
        <end position="469"/>
    </location>
</feature>
<proteinExistence type="inferred from homology"/>
<dbReference type="EMBL" id="BJYS01000037">
    <property type="protein sequence ID" value="GEO06455.1"/>
    <property type="molecule type" value="Genomic_DNA"/>
</dbReference>
<keyword evidence="2" id="KW-0378">Hydrolase</keyword>
<reference evidence="5 6" key="1">
    <citation type="submission" date="2019-07" db="EMBL/GenBank/DDBJ databases">
        <title>Whole genome shotgun sequence of Adhaeribacter aerolatus NBRC 106133.</title>
        <authorList>
            <person name="Hosoyama A."/>
            <person name="Uohara A."/>
            <person name="Ohji S."/>
            <person name="Ichikawa N."/>
        </authorList>
    </citation>
    <scope>NUCLEOTIDE SEQUENCE [LARGE SCALE GENOMIC DNA]</scope>
    <source>
        <strain evidence="5 6">NBRC 106133</strain>
    </source>
</reference>
<dbReference type="SUPFAM" id="SSF53649">
    <property type="entry name" value="Alkaline phosphatase-like"/>
    <property type="match status" value="1"/>
</dbReference>
<protein>
    <submittedName>
        <fullName evidence="5">Heparan N-sulfatase</fullName>
    </submittedName>
</protein>
<evidence type="ECO:0000256" key="3">
    <source>
        <dbReference type="SAM" id="MobiDB-lite"/>
    </source>
</evidence>
<dbReference type="OrthoDB" id="975025at2"/>
<gene>
    <name evidence="5" type="ORF">AAE02nite_41190</name>
</gene>
<evidence type="ECO:0000313" key="5">
    <source>
        <dbReference type="EMBL" id="GEO06455.1"/>
    </source>
</evidence>
<dbReference type="PANTHER" id="PTHR42693:SF53">
    <property type="entry name" value="ENDO-4-O-SULFATASE"/>
    <property type="match status" value="1"/>
</dbReference>
<feature type="domain" description="Sulfatase N-terminal" evidence="4">
    <location>
        <begin position="32"/>
        <end position="303"/>
    </location>
</feature>
<feature type="region of interest" description="Disordered" evidence="3">
    <location>
        <begin position="441"/>
        <end position="486"/>
    </location>
</feature>
<evidence type="ECO:0000259" key="4">
    <source>
        <dbReference type="Pfam" id="PF00884"/>
    </source>
</evidence>
<comment type="similarity">
    <text evidence="1">Belongs to the sulfatase family.</text>
</comment>
<organism evidence="5 6">
    <name type="scientific">Adhaeribacter aerolatus</name>
    <dbReference type="NCBI Taxonomy" id="670289"/>
    <lineage>
        <taxon>Bacteria</taxon>
        <taxon>Pseudomonadati</taxon>
        <taxon>Bacteroidota</taxon>
        <taxon>Cytophagia</taxon>
        <taxon>Cytophagales</taxon>
        <taxon>Hymenobacteraceae</taxon>
        <taxon>Adhaeribacter</taxon>
    </lineage>
</organism>
<dbReference type="Proteomes" id="UP000321532">
    <property type="component" value="Unassembled WGS sequence"/>
</dbReference>
<dbReference type="Pfam" id="PF00884">
    <property type="entry name" value="Sulfatase"/>
    <property type="match status" value="1"/>
</dbReference>
<accession>A0A512B3B6</accession>
<dbReference type="AlphaFoldDB" id="A0A512B3B6"/>
<keyword evidence="6" id="KW-1185">Reference proteome</keyword>
<dbReference type="GO" id="GO:0004065">
    <property type="term" value="F:arylsulfatase activity"/>
    <property type="evidence" value="ECO:0007669"/>
    <property type="project" value="TreeGrafter"/>
</dbReference>
<dbReference type="RefSeq" id="WP_146902513.1">
    <property type="nucleotide sequence ID" value="NZ_BJYS01000037.1"/>
</dbReference>
<dbReference type="InterPro" id="IPR017850">
    <property type="entry name" value="Alkaline_phosphatase_core_sf"/>
</dbReference>
<dbReference type="InterPro" id="IPR050738">
    <property type="entry name" value="Sulfatase"/>
</dbReference>
<evidence type="ECO:0000256" key="1">
    <source>
        <dbReference type="ARBA" id="ARBA00008779"/>
    </source>
</evidence>
<dbReference type="Gene3D" id="3.40.720.10">
    <property type="entry name" value="Alkaline Phosphatase, subunit A"/>
    <property type="match status" value="1"/>
</dbReference>
<evidence type="ECO:0000256" key="2">
    <source>
        <dbReference type="ARBA" id="ARBA00022801"/>
    </source>
</evidence>
<dbReference type="InterPro" id="IPR000917">
    <property type="entry name" value="Sulfatase_N"/>
</dbReference>
<name>A0A512B3B6_9BACT</name>
<dbReference type="CDD" id="cd16027">
    <property type="entry name" value="SGSH"/>
    <property type="match status" value="1"/>
</dbReference>
<dbReference type="PANTHER" id="PTHR42693">
    <property type="entry name" value="ARYLSULFATASE FAMILY MEMBER"/>
    <property type="match status" value="1"/>
</dbReference>
<evidence type="ECO:0000313" key="6">
    <source>
        <dbReference type="Proteomes" id="UP000321532"/>
    </source>
</evidence>
<comment type="caution">
    <text evidence="5">The sequence shown here is derived from an EMBL/GenBank/DDBJ whole genome shotgun (WGS) entry which is preliminary data.</text>
</comment>
<sequence length="486" mass="55040">MNKNIPFFIFLSLSFFCFPNLILGQVKSDKRPNIIFIIADDVSWDDIGCYGNPAVRTPNIDKIAKQGIRFDNAYLTTSSCSPSRNSIISGRYPHNTGAAELHTPLPAEQIPFPLLLKEAGYYTVQAGKSHFGAPALRAFDKAYEMQEGGTGAEERWVKCLQERPKDKPIFAWLAAIDAHRPWQADNFGTPHDPAKVIVPPYLADTEATRKDIASYYNEIARFDFYIGEVMQELKRQGIEKNTLIMIMADNGRPFPRSKSRVYDSGMKTPFIIKWDAGIPQPGSVSKSLLSVIDIAPTLLELGGLKSPSEFQGKSFTKLFKDPALEFRQYVFSEHNWHDYEAHERMVQSKNFMYVLNSRPNLSNHGPADSNNSPAFTDLKELRNQGKLTPAQADVFMVPRPYEELYNCQKDPMQLLNVASLPEYQQELKTLRTTLANWRNETKDNTPENLTKDWFDRETGKTLGKDRQIRGEMPGVKAGATNENKPK</sequence>